<name>A0A2P9JY78_HOLPA</name>
<dbReference type="GO" id="GO:0005886">
    <property type="term" value="C:plasma membrane"/>
    <property type="evidence" value="ECO:0007669"/>
    <property type="project" value="UniProtKB-SubCell"/>
</dbReference>
<feature type="transmembrane region" description="Helical" evidence="10">
    <location>
        <begin position="128"/>
        <end position="146"/>
    </location>
</feature>
<evidence type="ECO:0000256" key="2">
    <source>
        <dbReference type="ARBA" id="ARBA00022475"/>
    </source>
</evidence>
<evidence type="ECO:0000256" key="5">
    <source>
        <dbReference type="ARBA" id="ARBA00022725"/>
    </source>
</evidence>
<accession>A0A2P9JY78</accession>
<organism evidence="11">
    <name type="scientific">Holotrichia parallela</name>
    <name type="common">Dark black chafer beetle</name>
    <name type="synonym">Pedinotrichia parallela</name>
    <dbReference type="NCBI Taxonomy" id="93412"/>
    <lineage>
        <taxon>Eukaryota</taxon>
        <taxon>Metazoa</taxon>
        <taxon>Ecdysozoa</taxon>
        <taxon>Arthropoda</taxon>
        <taxon>Hexapoda</taxon>
        <taxon>Insecta</taxon>
        <taxon>Pterygota</taxon>
        <taxon>Neoptera</taxon>
        <taxon>Endopterygota</taxon>
        <taxon>Coleoptera</taxon>
        <taxon>Polyphaga</taxon>
        <taxon>Scarabaeiformia</taxon>
        <taxon>Scarabaeidae</taxon>
        <taxon>Melolonthinae</taxon>
        <taxon>Holotrichia</taxon>
    </lineage>
</organism>
<proteinExistence type="evidence at transcript level"/>
<protein>
    <recommendedName>
        <fullName evidence="10">Odorant receptor</fullName>
    </recommendedName>
</protein>
<comment type="similarity">
    <text evidence="10">Belongs to the insect chemoreceptor superfamily. Heteromeric odorant receptor channel (TC 1.A.69) family.</text>
</comment>
<keyword evidence="3 10" id="KW-0716">Sensory transduction</keyword>
<evidence type="ECO:0000256" key="4">
    <source>
        <dbReference type="ARBA" id="ARBA00022692"/>
    </source>
</evidence>
<dbReference type="AlphaFoldDB" id="A0A2P9JY78"/>
<sequence>MAADRLEIFEMMWLTKKALWYFGLYSSKNMRSNILCKMNLTLILFLWLSFLTLMCMEFLEDVSLFLDIVLVFYGITWCTGKLLLFLYISSDFNVIENLLEKSSLNMQNAEQDKLVSTTIRNYQNITKLYSCLFATAILGISAFPFVNKETLIVPIWAPICRNNTVATYFWFAYEAFCMYTAGTVFCGVDFIMLGLMMIIALQYKILRDNLEKSAKRDPRKDYLTQEREIQERLRKCVVHHNAILELTEKVETTFSSIFLYQVLVSVLGICVAAVQIVLIPSVAVKHAPPCMVLLALIFQISIPCWFGQNIKTQSLGVTDSCYASEWYTCSTSTKKMFFVIMEKAKNPATLRAKPFFQLSLETFVMVLRNAYFYFTVVHQVYQQ</sequence>
<reference evidence="11" key="1">
    <citation type="submission" date="2017-03" db="EMBL/GenBank/DDBJ databases">
        <authorList>
            <person name="Afonso C.L."/>
            <person name="Miller P.J."/>
            <person name="Scott M.A."/>
            <person name="Spackman E."/>
            <person name="Goraichik I."/>
            <person name="Dimitrov K.M."/>
            <person name="Suarez D.L."/>
            <person name="Swayne D.E."/>
        </authorList>
    </citation>
    <scope>NUCLEOTIDE SEQUENCE</scope>
    <source>
        <tissue evidence="11">Antenna</tissue>
    </source>
</reference>
<keyword evidence="5 10" id="KW-0552">Olfaction</keyword>
<keyword evidence="6 10" id="KW-1133">Transmembrane helix</keyword>
<feature type="transmembrane region" description="Helical" evidence="10">
    <location>
        <begin position="178"/>
        <end position="203"/>
    </location>
</feature>
<comment type="caution">
    <text evidence="10">Lacks conserved residue(s) required for the propagation of feature annotation.</text>
</comment>
<dbReference type="EMBL" id="KY817066">
    <property type="protein sequence ID" value="AVH87282.1"/>
    <property type="molecule type" value="mRNA"/>
</dbReference>
<keyword evidence="2" id="KW-1003">Cell membrane</keyword>
<dbReference type="PANTHER" id="PTHR21137">
    <property type="entry name" value="ODORANT RECEPTOR"/>
    <property type="match status" value="1"/>
</dbReference>
<dbReference type="GO" id="GO:0004984">
    <property type="term" value="F:olfactory receptor activity"/>
    <property type="evidence" value="ECO:0007669"/>
    <property type="project" value="InterPro"/>
</dbReference>
<evidence type="ECO:0000256" key="3">
    <source>
        <dbReference type="ARBA" id="ARBA00022606"/>
    </source>
</evidence>
<comment type="subcellular location">
    <subcellularLocation>
        <location evidence="1 10">Cell membrane</location>
        <topology evidence="1 10">Multi-pass membrane protein</topology>
    </subcellularLocation>
</comment>
<dbReference type="InterPro" id="IPR004117">
    <property type="entry name" value="7tm6_olfct_rcpt"/>
</dbReference>
<keyword evidence="7 10" id="KW-0472">Membrane</keyword>
<evidence type="ECO:0000256" key="9">
    <source>
        <dbReference type="ARBA" id="ARBA00023224"/>
    </source>
</evidence>
<evidence type="ECO:0000313" key="11">
    <source>
        <dbReference type="EMBL" id="AVH87282.1"/>
    </source>
</evidence>
<evidence type="ECO:0000256" key="1">
    <source>
        <dbReference type="ARBA" id="ARBA00004651"/>
    </source>
</evidence>
<feature type="transmembrane region" description="Helical" evidence="10">
    <location>
        <begin position="257"/>
        <end position="280"/>
    </location>
</feature>
<keyword evidence="9 10" id="KW-0807">Transducer</keyword>
<keyword evidence="8 10" id="KW-0675">Receptor</keyword>
<feature type="transmembrane region" description="Helical" evidence="10">
    <location>
        <begin position="286"/>
        <end position="306"/>
    </location>
</feature>
<dbReference type="PANTHER" id="PTHR21137:SF35">
    <property type="entry name" value="ODORANT RECEPTOR 19A-RELATED"/>
    <property type="match status" value="1"/>
</dbReference>
<feature type="transmembrane region" description="Helical" evidence="10">
    <location>
        <begin position="65"/>
        <end position="88"/>
    </location>
</feature>
<evidence type="ECO:0000256" key="6">
    <source>
        <dbReference type="ARBA" id="ARBA00022989"/>
    </source>
</evidence>
<evidence type="ECO:0000256" key="8">
    <source>
        <dbReference type="ARBA" id="ARBA00023170"/>
    </source>
</evidence>
<dbReference type="GO" id="GO:0007165">
    <property type="term" value="P:signal transduction"/>
    <property type="evidence" value="ECO:0007669"/>
    <property type="project" value="UniProtKB-KW"/>
</dbReference>
<dbReference type="GO" id="GO:0005549">
    <property type="term" value="F:odorant binding"/>
    <property type="evidence" value="ECO:0007669"/>
    <property type="project" value="InterPro"/>
</dbReference>
<evidence type="ECO:0000256" key="7">
    <source>
        <dbReference type="ARBA" id="ARBA00023136"/>
    </source>
</evidence>
<dbReference type="Pfam" id="PF02949">
    <property type="entry name" value="7tm_6"/>
    <property type="match status" value="1"/>
</dbReference>
<keyword evidence="4 10" id="KW-0812">Transmembrane</keyword>
<evidence type="ECO:0000256" key="10">
    <source>
        <dbReference type="RuleBase" id="RU351113"/>
    </source>
</evidence>